<keyword evidence="5" id="KW-0165">Cleavage on pair of basic residues</keyword>
<dbReference type="InterPro" id="IPR020894">
    <property type="entry name" value="Cadherin_CS"/>
</dbReference>
<keyword evidence="24" id="KW-1185">Reference proteome</keyword>
<dbReference type="GeneTree" id="ENSGT00940000165928"/>
<dbReference type="FunFam" id="2.60.40.60:FF:000020">
    <property type="entry name" value="Dachsous cadherin-related 1b"/>
    <property type="match status" value="2"/>
</dbReference>
<dbReference type="SUPFAM" id="SSF49313">
    <property type="entry name" value="Cadherin-like"/>
    <property type="match status" value="4"/>
</dbReference>
<dbReference type="GO" id="GO:0007156">
    <property type="term" value="P:homophilic cell adhesion via plasma membrane adhesion molecules"/>
    <property type="evidence" value="ECO:0007669"/>
    <property type="project" value="InterPro"/>
</dbReference>
<evidence type="ECO:0000259" key="22">
    <source>
        <dbReference type="PROSITE" id="PS50268"/>
    </source>
</evidence>
<dbReference type="AlphaFoldDB" id="A0A3B4E5Y7"/>
<feature type="domain" description="Cadherin" evidence="22">
    <location>
        <begin position="73"/>
        <end position="153"/>
    </location>
</feature>
<evidence type="ECO:0000256" key="10">
    <source>
        <dbReference type="ARBA" id="ARBA00022837"/>
    </source>
</evidence>
<dbReference type="FunFam" id="2.60.40.60:FF:000202">
    <property type="entry name" value="cadherin-8 isoform X4"/>
    <property type="match status" value="1"/>
</dbReference>
<dbReference type="STRING" id="42514.ENSPNAP00000030736"/>
<dbReference type="GO" id="GO:0002009">
    <property type="term" value="P:morphogenesis of an epithelium"/>
    <property type="evidence" value="ECO:0007669"/>
    <property type="project" value="UniProtKB-ARBA"/>
</dbReference>
<comment type="function">
    <text evidence="19">Cadherins are calcium-dependent cell adhesion proteins.</text>
</comment>
<keyword evidence="8 21" id="KW-0732">Signal</keyword>
<keyword evidence="13 20" id="KW-1133">Transmembrane helix</keyword>
<evidence type="ECO:0000313" key="24">
    <source>
        <dbReference type="Proteomes" id="UP001501920"/>
    </source>
</evidence>
<dbReference type="FunFam" id="4.10.900.10:FF:000001">
    <property type="entry name" value="Cadherin 2"/>
    <property type="match status" value="1"/>
</dbReference>
<keyword evidence="15" id="KW-0325">Glycoprotein</keyword>
<dbReference type="GO" id="GO:0000902">
    <property type="term" value="P:cell morphogenesis"/>
    <property type="evidence" value="ECO:0007669"/>
    <property type="project" value="TreeGrafter"/>
</dbReference>
<dbReference type="Gene3D" id="2.60.40.60">
    <property type="entry name" value="Cadherins"/>
    <property type="match status" value="5"/>
</dbReference>
<dbReference type="GO" id="GO:0005923">
    <property type="term" value="C:bicellular tight junction"/>
    <property type="evidence" value="ECO:0007669"/>
    <property type="project" value="TreeGrafter"/>
</dbReference>
<dbReference type="InterPro" id="IPR027397">
    <property type="entry name" value="Catenin-bd_sf"/>
</dbReference>
<dbReference type="GO" id="GO:0034332">
    <property type="term" value="P:adherens junction organization"/>
    <property type="evidence" value="ECO:0007669"/>
    <property type="project" value="TreeGrafter"/>
</dbReference>
<evidence type="ECO:0000256" key="4">
    <source>
        <dbReference type="ARBA" id="ARBA00022475"/>
    </source>
</evidence>
<keyword evidence="4" id="KW-1003">Cell membrane</keyword>
<feature type="chain" id="PRO_5043478636" description="Cadherin-5" evidence="21">
    <location>
        <begin position="30"/>
        <end position="709"/>
    </location>
</feature>
<keyword evidence="11 18" id="KW-0130">Cell adhesion</keyword>
<evidence type="ECO:0000256" key="3">
    <source>
        <dbReference type="ARBA" id="ARBA00021701"/>
    </source>
</evidence>
<proteinExistence type="predicted"/>
<gene>
    <name evidence="23" type="primary">CDH5</name>
</gene>
<evidence type="ECO:0000256" key="7">
    <source>
        <dbReference type="ARBA" id="ARBA00022723"/>
    </source>
</evidence>
<evidence type="ECO:0000256" key="14">
    <source>
        <dbReference type="ARBA" id="ARBA00023136"/>
    </source>
</evidence>
<dbReference type="PROSITE" id="PS00232">
    <property type="entry name" value="CADHERIN_1"/>
    <property type="match status" value="1"/>
</dbReference>
<evidence type="ECO:0000256" key="2">
    <source>
        <dbReference type="ARBA" id="ARBA00004536"/>
    </source>
</evidence>
<dbReference type="GO" id="GO:0016342">
    <property type="term" value="C:catenin complex"/>
    <property type="evidence" value="ECO:0007669"/>
    <property type="project" value="TreeGrafter"/>
</dbReference>
<comment type="subcellular location">
    <subcellularLocation>
        <location evidence="2">Cell junction</location>
        <location evidence="2">Adherens junction</location>
    </subcellularLocation>
    <subcellularLocation>
        <location evidence="1 18">Cell membrane</location>
        <topology evidence="1 18">Single-pass type I membrane protein</topology>
    </subcellularLocation>
</comment>
<organism evidence="23 24">
    <name type="scientific">Pygocentrus nattereri</name>
    <name type="common">Red-bellied piranha</name>
    <dbReference type="NCBI Taxonomy" id="42514"/>
    <lineage>
        <taxon>Eukaryota</taxon>
        <taxon>Metazoa</taxon>
        <taxon>Chordata</taxon>
        <taxon>Craniata</taxon>
        <taxon>Vertebrata</taxon>
        <taxon>Euteleostomi</taxon>
        <taxon>Actinopterygii</taxon>
        <taxon>Neopterygii</taxon>
        <taxon>Teleostei</taxon>
        <taxon>Ostariophysi</taxon>
        <taxon>Characiformes</taxon>
        <taxon>Characoidei</taxon>
        <taxon>Pygocentrus</taxon>
    </lineage>
</organism>
<dbReference type="Pfam" id="PF01049">
    <property type="entry name" value="CADH_Y-type_LIR"/>
    <property type="match status" value="1"/>
</dbReference>
<sequence length="709" mass="78797">MMIHPVWRQMAWTLLWAGFLVLQFILSAAEDVKDVQHSPVLHRQKREWRFNTLLASEEIAPQNLPQQIGQLENTRADANTQFKISGEGVDGVNDLFKVTKAGQIMVMATLDRETKSSYKLKAHIFNTHTKQPLDDDIEFTVKVQDVNDHSPVFSETYTGSIRERSRKGAEVLTVRATDEDDPTSPNGNIEYKLLNGTQYFSINSNTGEIAVQDNNLDRETQSQYKLIVHASDSPGLPGGLSTTTIVTINIIDINDNMVSFKKGNLDYETKSTYSFKVAVEDKGVDNSPDNQRSMLTTAQVEIIVIDVDEPPVFSKAEYTFNVTEGPITNKVIGSVSARDPDRTNDKMKYSIRGLNCPLKIDENTGQLVLKKELDRETEAIHLCDVTAQEMSEIGLKGYVIVKINVQDINDNRPELTNTSNIYICDNDKNGTIIGTIGAADKDENHGPFRFILAKRSSNFSLHDNLNNTATIVLTHRDLSMDTLEENFLEIEITDGGAPVQKSISQLHIRVCKCRKGRQIDYCRAYAHTGVSISALIAILLCIVTILVIVILFVLRKRYQKQNLVTLGKPVGEIHEQLVTYDEEGGGEMDTNGYDVSILSSACHSSSLRPTPAPVVYAVAKKPPACKGDMAMMIEVKKDEADHDRDGIPYDTLHIYGYEGTESLAGSLSSLDSSSVASNLDYDFLSDWGPRFRTLAQLYGVDGSDSDSSY</sequence>
<keyword evidence="7" id="KW-0479">Metal-binding</keyword>
<evidence type="ECO:0000256" key="9">
    <source>
        <dbReference type="ARBA" id="ARBA00022737"/>
    </source>
</evidence>
<feature type="transmembrane region" description="Helical" evidence="20">
    <location>
        <begin position="532"/>
        <end position="554"/>
    </location>
</feature>
<evidence type="ECO:0000256" key="8">
    <source>
        <dbReference type="ARBA" id="ARBA00022729"/>
    </source>
</evidence>
<protein>
    <recommendedName>
        <fullName evidence="3">Cadherin-5</fullName>
    </recommendedName>
    <alternativeName>
        <fullName evidence="16">Vascular endothelial cadherin</fullName>
    </alternativeName>
</protein>
<reference evidence="23" key="3">
    <citation type="submission" date="2025-09" db="UniProtKB">
        <authorList>
            <consortium name="Ensembl"/>
        </authorList>
    </citation>
    <scope>IDENTIFICATION</scope>
</reference>
<dbReference type="Proteomes" id="UP001501920">
    <property type="component" value="Chromosome 25"/>
</dbReference>
<evidence type="ECO:0000256" key="15">
    <source>
        <dbReference type="ARBA" id="ARBA00023180"/>
    </source>
</evidence>
<dbReference type="PROSITE" id="PS50268">
    <property type="entry name" value="CADHERIN_2"/>
    <property type="match status" value="5"/>
</dbReference>
<evidence type="ECO:0000256" key="6">
    <source>
        <dbReference type="ARBA" id="ARBA00022692"/>
    </source>
</evidence>
<feature type="domain" description="Cadherin" evidence="22">
    <location>
        <begin position="314"/>
        <end position="415"/>
    </location>
</feature>
<evidence type="ECO:0000256" key="12">
    <source>
        <dbReference type="ARBA" id="ARBA00022949"/>
    </source>
</evidence>
<dbReference type="GO" id="GO:0008013">
    <property type="term" value="F:beta-catenin binding"/>
    <property type="evidence" value="ECO:0007669"/>
    <property type="project" value="TreeGrafter"/>
</dbReference>
<reference evidence="23" key="2">
    <citation type="submission" date="2025-08" db="UniProtKB">
        <authorList>
            <consortium name="Ensembl"/>
        </authorList>
    </citation>
    <scope>IDENTIFICATION</scope>
</reference>
<feature type="domain" description="Cadherin" evidence="22">
    <location>
        <begin position="265"/>
        <end position="313"/>
    </location>
</feature>
<dbReference type="GO" id="GO:0005912">
    <property type="term" value="C:adherens junction"/>
    <property type="evidence" value="ECO:0007669"/>
    <property type="project" value="UniProtKB-SubCell"/>
</dbReference>
<evidence type="ECO:0000256" key="11">
    <source>
        <dbReference type="ARBA" id="ARBA00022889"/>
    </source>
</evidence>
<evidence type="ECO:0000256" key="1">
    <source>
        <dbReference type="ARBA" id="ARBA00004251"/>
    </source>
</evidence>
<keyword evidence="6 18" id="KW-0812">Transmembrane</keyword>
<keyword evidence="9" id="KW-0677">Repeat</keyword>
<dbReference type="CDD" id="cd11304">
    <property type="entry name" value="Cadherin_repeat"/>
    <property type="match status" value="4"/>
</dbReference>
<dbReference type="GO" id="GO:0019903">
    <property type="term" value="F:protein phosphatase binding"/>
    <property type="evidence" value="ECO:0007669"/>
    <property type="project" value="TreeGrafter"/>
</dbReference>
<reference evidence="23 24" key="1">
    <citation type="submission" date="2020-10" db="EMBL/GenBank/DDBJ databases">
        <title>Pygocentrus nattereri (red-bellied piranha) genome, fPygNat1, primary haplotype.</title>
        <authorList>
            <person name="Myers G."/>
            <person name="Meyer A."/>
            <person name="Karagic N."/>
            <person name="Pippel M."/>
            <person name="Winkler S."/>
            <person name="Tracey A."/>
            <person name="Wood J."/>
            <person name="Formenti G."/>
            <person name="Howe K."/>
            <person name="Fedrigo O."/>
            <person name="Jarvis E.D."/>
        </authorList>
    </citation>
    <scope>NUCLEOTIDE SEQUENCE [LARGE SCALE GENOMIC DNA]</scope>
</reference>
<dbReference type="Pfam" id="PF00028">
    <property type="entry name" value="Cadherin"/>
    <property type="match status" value="3"/>
</dbReference>
<dbReference type="GO" id="GO:0016477">
    <property type="term" value="P:cell migration"/>
    <property type="evidence" value="ECO:0007669"/>
    <property type="project" value="TreeGrafter"/>
</dbReference>
<keyword evidence="12" id="KW-0965">Cell junction</keyword>
<feature type="domain" description="Cadherin" evidence="22">
    <location>
        <begin position="415"/>
        <end position="521"/>
    </location>
</feature>
<dbReference type="PANTHER" id="PTHR24027">
    <property type="entry name" value="CADHERIN-23"/>
    <property type="match status" value="1"/>
</dbReference>
<evidence type="ECO:0000256" key="19">
    <source>
        <dbReference type="RuleBase" id="RU004357"/>
    </source>
</evidence>
<dbReference type="PANTHER" id="PTHR24027:SF89">
    <property type="entry name" value="CADHERIN-5"/>
    <property type="match status" value="1"/>
</dbReference>
<dbReference type="OMA" id="VEYCMAY"/>
<dbReference type="GO" id="GO:0045296">
    <property type="term" value="F:cadherin binding"/>
    <property type="evidence" value="ECO:0007669"/>
    <property type="project" value="TreeGrafter"/>
</dbReference>
<dbReference type="GO" id="GO:0007043">
    <property type="term" value="P:cell-cell junction assembly"/>
    <property type="evidence" value="ECO:0007669"/>
    <property type="project" value="TreeGrafter"/>
</dbReference>
<evidence type="ECO:0000256" key="17">
    <source>
        <dbReference type="PROSITE-ProRule" id="PRU00043"/>
    </source>
</evidence>
<dbReference type="GO" id="GO:0016339">
    <property type="term" value="P:calcium-dependent cell-cell adhesion via plasma membrane cell adhesion molecules"/>
    <property type="evidence" value="ECO:0007669"/>
    <property type="project" value="TreeGrafter"/>
</dbReference>
<accession>A0A3B4E5Y7</accession>
<keyword evidence="14 20" id="KW-0472">Membrane</keyword>
<dbReference type="GO" id="GO:0044331">
    <property type="term" value="P:cell-cell adhesion mediated by cadherin"/>
    <property type="evidence" value="ECO:0007669"/>
    <property type="project" value="TreeGrafter"/>
</dbReference>
<dbReference type="InterPro" id="IPR039808">
    <property type="entry name" value="Cadherin"/>
</dbReference>
<dbReference type="InterPro" id="IPR000233">
    <property type="entry name" value="Cadherin_Y-type_LIR"/>
</dbReference>
<evidence type="ECO:0000256" key="20">
    <source>
        <dbReference type="SAM" id="Phobius"/>
    </source>
</evidence>
<evidence type="ECO:0000256" key="13">
    <source>
        <dbReference type="ARBA" id="ARBA00022989"/>
    </source>
</evidence>
<evidence type="ECO:0000256" key="5">
    <source>
        <dbReference type="ARBA" id="ARBA00022685"/>
    </source>
</evidence>
<feature type="signal peptide" evidence="21">
    <location>
        <begin position="1"/>
        <end position="29"/>
    </location>
</feature>
<dbReference type="InterPro" id="IPR015919">
    <property type="entry name" value="Cadherin-like_sf"/>
</dbReference>
<feature type="domain" description="Cadherin" evidence="22">
    <location>
        <begin position="153"/>
        <end position="260"/>
    </location>
</feature>
<dbReference type="SMART" id="SM00112">
    <property type="entry name" value="CA"/>
    <property type="match status" value="4"/>
</dbReference>
<dbReference type="Gene3D" id="4.10.900.10">
    <property type="entry name" value="TCF3-CBD (Catenin binding domain)"/>
    <property type="match status" value="1"/>
</dbReference>
<dbReference type="InterPro" id="IPR002126">
    <property type="entry name" value="Cadherin-like_dom"/>
</dbReference>
<evidence type="ECO:0000313" key="23">
    <source>
        <dbReference type="Ensembl" id="ENSPNAP00000030736.2"/>
    </source>
</evidence>
<name>A0A3B4E5Y7_PYGNA</name>
<evidence type="ECO:0000256" key="21">
    <source>
        <dbReference type="SAM" id="SignalP"/>
    </source>
</evidence>
<evidence type="ECO:0000256" key="18">
    <source>
        <dbReference type="RuleBase" id="RU003318"/>
    </source>
</evidence>
<dbReference type="PRINTS" id="PR00205">
    <property type="entry name" value="CADHERIN"/>
</dbReference>
<keyword evidence="10 17" id="KW-0106">Calcium</keyword>
<dbReference type="GO" id="GO:0005509">
    <property type="term" value="F:calcium ion binding"/>
    <property type="evidence" value="ECO:0007669"/>
    <property type="project" value="UniProtKB-UniRule"/>
</dbReference>
<evidence type="ECO:0000256" key="16">
    <source>
        <dbReference type="ARBA" id="ARBA00030559"/>
    </source>
</evidence>
<dbReference type="Ensembl" id="ENSPNAT00000019044.2">
    <property type="protein sequence ID" value="ENSPNAP00000030736.2"/>
    <property type="gene ID" value="ENSPNAG00000017719.2"/>
</dbReference>